<sequence length="180" mass="20050">MDVHIPLKRRMKLKNLEANGSGLSSSMSECRHFALSVVRSDILIRFVKNYMKQKRKRLNDHMTHSSELHLGLILVSPVRGGENHSFVNKGKGVAQGSIPNNPIPGILPHMLPNMKENPLFKEGSSGDSLIKEKNDNLGITIMDQKRRGMDNHTEVNLNNPAIEYEPMHEDPKNGATVGPA</sequence>
<dbReference type="AlphaFoldDB" id="A0ABD1QV30"/>
<evidence type="ECO:0000313" key="2">
    <source>
        <dbReference type="Proteomes" id="UP001604336"/>
    </source>
</evidence>
<organism evidence="1 2">
    <name type="scientific">Abeliophyllum distichum</name>
    <dbReference type="NCBI Taxonomy" id="126358"/>
    <lineage>
        <taxon>Eukaryota</taxon>
        <taxon>Viridiplantae</taxon>
        <taxon>Streptophyta</taxon>
        <taxon>Embryophyta</taxon>
        <taxon>Tracheophyta</taxon>
        <taxon>Spermatophyta</taxon>
        <taxon>Magnoliopsida</taxon>
        <taxon>eudicotyledons</taxon>
        <taxon>Gunneridae</taxon>
        <taxon>Pentapetalae</taxon>
        <taxon>asterids</taxon>
        <taxon>lamiids</taxon>
        <taxon>Lamiales</taxon>
        <taxon>Oleaceae</taxon>
        <taxon>Forsythieae</taxon>
        <taxon>Abeliophyllum</taxon>
    </lineage>
</organism>
<accession>A0ABD1QV30</accession>
<evidence type="ECO:0000313" key="1">
    <source>
        <dbReference type="EMBL" id="KAL2480064.1"/>
    </source>
</evidence>
<gene>
    <name evidence="1" type="ORF">Adt_33030</name>
</gene>
<keyword evidence="2" id="KW-1185">Reference proteome</keyword>
<comment type="caution">
    <text evidence="1">The sequence shown here is derived from an EMBL/GenBank/DDBJ whole genome shotgun (WGS) entry which is preliminary data.</text>
</comment>
<reference evidence="2" key="1">
    <citation type="submission" date="2024-07" db="EMBL/GenBank/DDBJ databases">
        <title>Two chromosome-level genome assemblies of Korean endemic species Abeliophyllum distichum and Forsythia ovata (Oleaceae).</title>
        <authorList>
            <person name="Jang H."/>
        </authorList>
    </citation>
    <scope>NUCLEOTIDE SEQUENCE [LARGE SCALE GENOMIC DNA]</scope>
</reference>
<dbReference type="Proteomes" id="UP001604336">
    <property type="component" value="Unassembled WGS sequence"/>
</dbReference>
<proteinExistence type="predicted"/>
<dbReference type="EMBL" id="JBFOLK010000010">
    <property type="protein sequence ID" value="KAL2480064.1"/>
    <property type="molecule type" value="Genomic_DNA"/>
</dbReference>
<protein>
    <submittedName>
        <fullName evidence="1">Uncharacterized protein</fullName>
    </submittedName>
</protein>
<name>A0ABD1QV30_9LAMI</name>